<reference evidence="2 3" key="1">
    <citation type="journal article" date="2016" name="Nat. Commun.">
        <title>Ectomycorrhizal ecology is imprinted in the genome of the dominant symbiotic fungus Cenococcum geophilum.</title>
        <authorList>
            <consortium name="DOE Joint Genome Institute"/>
            <person name="Peter M."/>
            <person name="Kohler A."/>
            <person name="Ohm R.A."/>
            <person name="Kuo A."/>
            <person name="Krutzmann J."/>
            <person name="Morin E."/>
            <person name="Arend M."/>
            <person name="Barry K.W."/>
            <person name="Binder M."/>
            <person name="Choi C."/>
            <person name="Clum A."/>
            <person name="Copeland A."/>
            <person name="Grisel N."/>
            <person name="Haridas S."/>
            <person name="Kipfer T."/>
            <person name="LaButti K."/>
            <person name="Lindquist E."/>
            <person name="Lipzen A."/>
            <person name="Maire R."/>
            <person name="Meier B."/>
            <person name="Mihaltcheva S."/>
            <person name="Molinier V."/>
            <person name="Murat C."/>
            <person name="Poggeler S."/>
            <person name="Quandt C.A."/>
            <person name="Sperisen C."/>
            <person name="Tritt A."/>
            <person name="Tisserant E."/>
            <person name="Crous P.W."/>
            <person name="Henrissat B."/>
            <person name="Nehls U."/>
            <person name="Egli S."/>
            <person name="Spatafora J.W."/>
            <person name="Grigoriev I.V."/>
            <person name="Martin F.M."/>
        </authorList>
    </citation>
    <scope>NUCLEOTIDE SEQUENCE [LARGE SCALE GENOMIC DNA]</scope>
    <source>
        <strain evidence="2 3">CBS 459.81</strain>
    </source>
</reference>
<sequence>MALLRKRPKPPKEGYVDKTEGKVKGRQKFLDFFRSRRRKSQASDTDTLPTQILSPKPTGDSKPAPSPLRIDSNAATIEPPVGKGESNQEQAQLPTPLTELKEPKLVTLSEDNVHSFFYGAPQFSVEDIQGRLEPKASYPWDSEPLARNVTDSLPLAHPAFSTATLRQHVPVVKEDTQEKERTYVGYDIGIAEVPSMLSAQGLEPGTVGFDYFLQLPISDNLATRMEDSESSNGLSEAVRNMELMQNNPERLGIRNVDIVMIHERLIEFGDLWETFSEGTGKVTILDKPAPGELYANLFGKFLTPPRFDPDAVDPTGLKVQIETLLKILRLKGIWYDFSLIEWRIRLGQILWTVADPAAGDETPGVSDQDQTWTERNLLLLQISLACELLLRLDAVSGMAETEVTSDAHLMAGDFKNFTNLGTRKTNWDLILARRFLENIQVKALPERPPPPPSPKVRGFLASVLTKPEQLNVPHTQKPDVVLLPRHQSQQLSGLLYFAESLTWPNIDIIAAELAQKLNISNSQQAPESPSAGFSRYLDPTTPTSPSIYGTPLATPRTATSTRNSYFGSINKRPRLNRNGTQRSLQLRPSSLLGNDANGPADDLDIGGWLSHIYLTGLILPGEAISHFLISTLLENDKLAIAALGDSANLYGGFIYGERSWWSKSCVVGRVLAALDGAVECMGWISIPKLPSGCVDGWMEIESEQVSLEEKPRIVDEDAVSKYSSPIPTGDFENVRPEDLTLPLDPSLPPLPFIQLLEWSLTHESSASSVPENEDRFDEEDEGAYTATLTFSHHSTSETPVEYTISLRYDIQVISSFPCTIPSANIRFLSRTASKRLIFKRRYSHGFEPLLSHPPDSAASTPVRTQIPETTEFPFQAQAQSPLQPGQPLPAHPLHVSYKYKIVGVAEVLGVAFEIPEAETVLVLDARGERDLELLARAWCAERGLHAIIGRAGRTCLGCCVREARGLGVKVVVRV</sequence>
<organism evidence="2 3">
    <name type="scientific">Lepidopterella palustris CBS 459.81</name>
    <dbReference type="NCBI Taxonomy" id="1314670"/>
    <lineage>
        <taxon>Eukaryota</taxon>
        <taxon>Fungi</taxon>
        <taxon>Dikarya</taxon>
        <taxon>Ascomycota</taxon>
        <taxon>Pezizomycotina</taxon>
        <taxon>Dothideomycetes</taxon>
        <taxon>Pleosporomycetidae</taxon>
        <taxon>Mytilinidiales</taxon>
        <taxon>Argynnaceae</taxon>
        <taxon>Lepidopterella</taxon>
    </lineage>
</organism>
<dbReference type="EMBL" id="KV744831">
    <property type="protein sequence ID" value="OCK84755.1"/>
    <property type="molecule type" value="Genomic_DNA"/>
</dbReference>
<name>A0A8E2JJB4_9PEZI</name>
<evidence type="ECO:0000313" key="3">
    <source>
        <dbReference type="Proteomes" id="UP000250266"/>
    </source>
</evidence>
<gene>
    <name evidence="2" type="ORF">K432DRAFT_432055</name>
</gene>
<dbReference type="PANTHER" id="PTHR42345:SF2">
    <property type="entry name" value="HELICASE-LIKE PROTEIN"/>
    <property type="match status" value="1"/>
</dbReference>
<accession>A0A8E2JJB4</accession>
<dbReference type="PANTHER" id="PTHR42345">
    <property type="entry name" value="TPR_REGION DOMAIN-CONTAINING PROTEIN"/>
    <property type="match status" value="1"/>
</dbReference>
<dbReference type="AlphaFoldDB" id="A0A8E2JJB4"/>
<protein>
    <submittedName>
        <fullName evidence="2">Uncharacterized protein</fullName>
    </submittedName>
</protein>
<feature type="compositionally biased region" description="Polar residues" evidence="1">
    <location>
        <begin position="42"/>
        <end position="53"/>
    </location>
</feature>
<feature type="region of interest" description="Disordered" evidence="1">
    <location>
        <begin position="1"/>
        <end position="97"/>
    </location>
</feature>
<feature type="compositionally biased region" description="Polar residues" evidence="1">
    <location>
        <begin position="556"/>
        <end position="567"/>
    </location>
</feature>
<evidence type="ECO:0000256" key="1">
    <source>
        <dbReference type="SAM" id="MobiDB-lite"/>
    </source>
</evidence>
<evidence type="ECO:0000313" key="2">
    <source>
        <dbReference type="EMBL" id="OCK84755.1"/>
    </source>
</evidence>
<feature type="region of interest" description="Disordered" evidence="1">
    <location>
        <begin position="523"/>
        <end position="580"/>
    </location>
</feature>
<dbReference type="OrthoDB" id="5420387at2759"/>
<feature type="compositionally biased region" description="Basic and acidic residues" evidence="1">
    <location>
        <begin position="10"/>
        <end position="34"/>
    </location>
</feature>
<dbReference type="Proteomes" id="UP000250266">
    <property type="component" value="Unassembled WGS sequence"/>
</dbReference>
<keyword evidence="3" id="KW-1185">Reference proteome</keyword>
<feature type="compositionally biased region" description="Polar residues" evidence="1">
    <location>
        <begin position="85"/>
        <end position="95"/>
    </location>
</feature>
<proteinExistence type="predicted"/>